<name>A0AA39GCS1_SARSR</name>
<feature type="compositionally biased region" description="Polar residues" evidence="8">
    <location>
        <begin position="146"/>
        <end position="158"/>
    </location>
</feature>
<accession>A0AA39GCS1</accession>
<comment type="subcellular location">
    <subcellularLocation>
        <location evidence="1">Nucleus</location>
    </subcellularLocation>
</comment>
<dbReference type="SMART" id="SM00343">
    <property type="entry name" value="ZnF_C2HC"/>
    <property type="match status" value="5"/>
</dbReference>
<feature type="compositionally biased region" description="Acidic residues" evidence="8">
    <location>
        <begin position="85"/>
        <end position="94"/>
    </location>
</feature>
<keyword evidence="3" id="KW-0677">Repeat</keyword>
<dbReference type="GO" id="GO:0071031">
    <property type="term" value="P:nuclear mRNA surveillance of mRNA 3'-end processing"/>
    <property type="evidence" value="ECO:0007669"/>
    <property type="project" value="TreeGrafter"/>
</dbReference>
<evidence type="ECO:0000256" key="6">
    <source>
        <dbReference type="ARBA" id="ARBA00023242"/>
    </source>
</evidence>
<dbReference type="PROSITE" id="PS50158">
    <property type="entry name" value="ZF_CCHC"/>
    <property type="match status" value="1"/>
</dbReference>
<dbReference type="GO" id="GO:0071036">
    <property type="term" value="P:nuclear polyadenylation-dependent snoRNA catabolic process"/>
    <property type="evidence" value="ECO:0007669"/>
    <property type="project" value="TreeGrafter"/>
</dbReference>
<dbReference type="Gene3D" id="4.10.60.10">
    <property type="entry name" value="Zinc finger, CCHC-type"/>
    <property type="match status" value="1"/>
</dbReference>
<evidence type="ECO:0000256" key="5">
    <source>
        <dbReference type="ARBA" id="ARBA00022833"/>
    </source>
</evidence>
<dbReference type="AlphaFoldDB" id="A0AA39GCS1"/>
<reference evidence="10" key="1">
    <citation type="submission" date="2022-10" db="EMBL/GenBank/DDBJ databases">
        <title>Determination and structural analysis of whole genome sequence of Sarocladium strictum F4-1.</title>
        <authorList>
            <person name="Hu L."/>
            <person name="Jiang Y."/>
        </authorList>
    </citation>
    <scope>NUCLEOTIDE SEQUENCE</scope>
    <source>
        <strain evidence="10">F4-1</strain>
    </source>
</reference>
<dbReference type="InterPro" id="IPR051644">
    <property type="entry name" value="TRAMP_AT-DNA-binding"/>
</dbReference>
<gene>
    <name evidence="10" type="ORF">NLU13_7409</name>
</gene>
<evidence type="ECO:0000256" key="8">
    <source>
        <dbReference type="SAM" id="MobiDB-lite"/>
    </source>
</evidence>
<feature type="region of interest" description="Disordered" evidence="8">
    <location>
        <begin position="499"/>
        <end position="666"/>
    </location>
</feature>
<dbReference type="GO" id="GO:0071039">
    <property type="term" value="P:nuclear polyadenylation-dependent CUT catabolic process"/>
    <property type="evidence" value="ECO:0007669"/>
    <property type="project" value="TreeGrafter"/>
</dbReference>
<feature type="compositionally biased region" description="Polar residues" evidence="8">
    <location>
        <begin position="275"/>
        <end position="289"/>
    </location>
</feature>
<keyword evidence="2" id="KW-0479">Metal-binding</keyword>
<evidence type="ECO:0000313" key="10">
    <source>
        <dbReference type="EMBL" id="KAK0384930.1"/>
    </source>
</evidence>
<dbReference type="GO" id="GO:0031499">
    <property type="term" value="C:TRAMP complex"/>
    <property type="evidence" value="ECO:0007669"/>
    <property type="project" value="TreeGrafter"/>
</dbReference>
<evidence type="ECO:0000256" key="2">
    <source>
        <dbReference type="ARBA" id="ARBA00022723"/>
    </source>
</evidence>
<comment type="caution">
    <text evidence="10">The sequence shown here is derived from an EMBL/GenBank/DDBJ whole genome shotgun (WGS) entry which is preliminary data.</text>
</comment>
<dbReference type="SUPFAM" id="SSF57756">
    <property type="entry name" value="Retrovirus zinc finger-like domains"/>
    <property type="match status" value="1"/>
</dbReference>
<keyword evidence="11" id="KW-1185">Reference proteome</keyword>
<evidence type="ECO:0000256" key="1">
    <source>
        <dbReference type="ARBA" id="ARBA00004123"/>
    </source>
</evidence>
<feature type="compositionally biased region" description="Gly residues" evidence="8">
    <location>
        <begin position="644"/>
        <end position="656"/>
    </location>
</feature>
<dbReference type="GO" id="GO:0071035">
    <property type="term" value="P:nuclear polyadenylation-dependent rRNA catabolic process"/>
    <property type="evidence" value="ECO:0007669"/>
    <property type="project" value="TreeGrafter"/>
</dbReference>
<feature type="compositionally biased region" description="Low complexity" evidence="8">
    <location>
        <begin position="75"/>
        <end position="84"/>
    </location>
</feature>
<dbReference type="GO" id="GO:0008270">
    <property type="term" value="F:zinc ion binding"/>
    <property type="evidence" value="ECO:0007669"/>
    <property type="project" value="UniProtKB-KW"/>
</dbReference>
<dbReference type="GO" id="GO:0071037">
    <property type="term" value="P:nuclear polyadenylation-dependent snRNA catabolic process"/>
    <property type="evidence" value="ECO:0007669"/>
    <property type="project" value="TreeGrafter"/>
</dbReference>
<feature type="region of interest" description="Disordered" evidence="8">
    <location>
        <begin position="225"/>
        <end position="289"/>
    </location>
</feature>
<evidence type="ECO:0000256" key="3">
    <source>
        <dbReference type="ARBA" id="ARBA00022737"/>
    </source>
</evidence>
<feature type="compositionally biased region" description="Pro residues" evidence="8">
    <location>
        <begin position="553"/>
        <end position="570"/>
    </location>
</feature>
<dbReference type="GO" id="GO:0003723">
    <property type="term" value="F:RNA binding"/>
    <property type="evidence" value="ECO:0007669"/>
    <property type="project" value="TreeGrafter"/>
</dbReference>
<evidence type="ECO:0000256" key="7">
    <source>
        <dbReference type="PROSITE-ProRule" id="PRU00047"/>
    </source>
</evidence>
<keyword evidence="6" id="KW-0539">Nucleus</keyword>
<dbReference type="GO" id="GO:0071038">
    <property type="term" value="P:TRAMP-dependent tRNA surveillance pathway"/>
    <property type="evidence" value="ECO:0007669"/>
    <property type="project" value="TreeGrafter"/>
</dbReference>
<feature type="compositionally biased region" description="Basic and acidic residues" evidence="8">
    <location>
        <begin position="18"/>
        <end position="31"/>
    </location>
</feature>
<dbReference type="EMBL" id="JAPDFR010000007">
    <property type="protein sequence ID" value="KAK0384930.1"/>
    <property type="molecule type" value="Genomic_DNA"/>
</dbReference>
<dbReference type="Proteomes" id="UP001175261">
    <property type="component" value="Unassembled WGS sequence"/>
</dbReference>
<feature type="compositionally biased region" description="Basic and acidic residues" evidence="8">
    <location>
        <begin position="225"/>
        <end position="234"/>
    </location>
</feature>
<evidence type="ECO:0000259" key="9">
    <source>
        <dbReference type="PROSITE" id="PS50158"/>
    </source>
</evidence>
<organism evidence="10 11">
    <name type="scientific">Sarocladium strictum</name>
    <name type="common">Black bundle disease fungus</name>
    <name type="synonym">Acremonium strictum</name>
    <dbReference type="NCBI Taxonomy" id="5046"/>
    <lineage>
        <taxon>Eukaryota</taxon>
        <taxon>Fungi</taxon>
        <taxon>Dikarya</taxon>
        <taxon>Ascomycota</taxon>
        <taxon>Pezizomycotina</taxon>
        <taxon>Sordariomycetes</taxon>
        <taxon>Hypocreomycetidae</taxon>
        <taxon>Hypocreales</taxon>
        <taxon>Sarocladiaceae</taxon>
        <taxon>Sarocladium</taxon>
    </lineage>
</organism>
<feature type="compositionally biased region" description="Polar residues" evidence="8">
    <location>
        <begin position="530"/>
        <end position="547"/>
    </location>
</feature>
<feature type="compositionally biased region" description="Basic residues" evidence="8">
    <location>
        <begin position="61"/>
        <end position="70"/>
    </location>
</feature>
<evidence type="ECO:0000256" key="4">
    <source>
        <dbReference type="ARBA" id="ARBA00022771"/>
    </source>
</evidence>
<feature type="compositionally biased region" description="Low complexity" evidence="8">
    <location>
        <begin position="39"/>
        <end position="54"/>
    </location>
</feature>
<feature type="compositionally biased region" description="Basic residues" evidence="8">
    <location>
        <begin position="657"/>
        <end position="666"/>
    </location>
</feature>
<feature type="compositionally biased region" description="Gly residues" evidence="8">
    <location>
        <begin position="625"/>
        <end position="634"/>
    </location>
</feature>
<dbReference type="InterPro" id="IPR001878">
    <property type="entry name" value="Znf_CCHC"/>
</dbReference>
<proteinExistence type="predicted"/>
<dbReference type="PANTHER" id="PTHR46543">
    <property type="entry name" value="ZINC FINGER CCHC DOMAIN-CONTAINING PROTEIN 7"/>
    <property type="match status" value="1"/>
</dbReference>
<dbReference type="PANTHER" id="PTHR46543:SF1">
    <property type="entry name" value="ZINC FINGER CCHC DOMAIN-CONTAINING PROTEIN 7"/>
    <property type="match status" value="1"/>
</dbReference>
<keyword evidence="4 7" id="KW-0863">Zinc-finger</keyword>
<feature type="region of interest" description="Disordered" evidence="8">
    <location>
        <begin position="1"/>
        <end position="158"/>
    </location>
</feature>
<protein>
    <recommendedName>
        <fullName evidence="9">CCHC-type domain-containing protein</fullName>
    </recommendedName>
</protein>
<dbReference type="InterPro" id="IPR036875">
    <property type="entry name" value="Znf_CCHC_sf"/>
</dbReference>
<evidence type="ECO:0000313" key="11">
    <source>
        <dbReference type="Proteomes" id="UP001175261"/>
    </source>
</evidence>
<sequence>MASNPHPGSVISIGSSSDEDRRSSGYKRAREDDSDDETSSSGSSRSRSESPGSRVDAVSLSRRKGVKRQKGIQDSVEAGTGSSTEEGEMSEDSPAEPVTGRVTRSQSRALGSPEKQTAPEASSQAGKASKKKTKKQKAMGVKWTTPEISNLGPSQSPEEATEAWCRDFINKNKANVKLLQLNTIRDIFLAQIPLSQHLSSRNSGALKKCIRSMKRGGRLTQILKEVRSGWERDPNGSQSRTLDKPGSSKDAMSIPSESEEEYEPTMGLSVDDTSKASSSQAPVANGTTSVLANGSNAALVKGIPTGEEEIRQQRRYFPSASDPSSMCLLCGRSGHNAISCPHLGCQFCSSMEHADFACPARARCKQCRQLGHASKSCTEKLSLTKDEGLACSFCAASDHLEQDCTEPWRSFHPEQEKIHTVTFIPPTCSSCGVEGEHYSGDCQNIRIDEVNPTWTLRNHDRYVDAQATDKSIEEDAAGALAGLAPKARVPEMKIRGHAKTQHIQFHDSDSETEFLGQPPAKRGAPIGQIRMSSNIQMPSESRVNNTRGRGPAHLPPLPPGPPPPGPPPPRNDGYNWQPPPPPGAPRYDTWPQGPPPSLPARPPAQNSYHHVPPPASHQQSSGGQSRQGGGGDSYRGGKNRNGKRGGGGGGGSGRGGGRGRGRGRGR</sequence>
<feature type="compositionally biased region" description="Pro residues" evidence="8">
    <location>
        <begin position="592"/>
        <end position="602"/>
    </location>
</feature>
<feature type="domain" description="CCHC-type" evidence="9">
    <location>
        <begin position="327"/>
        <end position="341"/>
    </location>
</feature>
<keyword evidence="5" id="KW-0862">Zinc</keyword>
<feature type="compositionally biased region" description="Basic residues" evidence="8">
    <location>
        <begin position="128"/>
        <end position="137"/>
    </location>
</feature>